<proteinExistence type="predicted"/>
<protein>
    <submittedName>
        <fullName evidence="1">Uncharacterized protein</fullName>
    </submittedName>
</protein>
<evidence type="ECO:0000313" key="1">
    <source>
        <dbReference type="EMBL" id="JAH70343.1"/>
    </source>
</evidence>
<accession>A0A0E9UZE8</accession>
<sequence length="31" mass="3717">MCKLARKPYVRIACQERHCMAQFQSINSQLY</sequence>
<reference evidence="1" key="1">
    <citation type="submission" date="2014-11" db="EMBL/GenBank/DDBJ databases">
        <authorList>
            <person name="Amaro Gonzalez C."/>
        </authorList>
    </citation>
    <scope>NUCLEOTIDE SEQUENCE</scope>
</reference>
<dbReference type="EMBL" id="GBXM01038234">
    <property type="protein sequence ID" value="JAH70343.1"/>
    <property type="molecule type" value="Transcribed_RNA"/>
</dbReference>
<dbReference type="EMBL" id="GBXM01029430">
    <property type="protein sequence ID" value="JAH79147.1"/>
    <property type="molecule type" value="Transcribed_RNA"/>
</dbReference>
<dbReference type="AlphaFoldDB" id="A0A0E9UZE8"/>
<dbReference type="EMBL" id="GBXM01038863">
    <property type="protein sequence ID" value="JAH69714.1"/>
    <property type="molecule type" value="Transcribed_RNA"/>
</dbReference>
<dbReference type="EMBL" id="GBXM01041669">
    <property type="protein sequence ID" value="JAH66908.1"/>
    <property type="molecule type" value="Transcribed_RNA"/>
</dbReference>
<organism evidence="1">
    <name type="scientific">Anguilla anguilla</name>
    <name type="common">European freshwater eel</name>
    <name type="synonym">Muraena anguilla</name>
    <dbReference type="NCBI Taxonomy" id="7936"/>
    <lineage>
        <taxon>Eukaryota</taxon>
        <taxon>Metazoa</taxon>
        <taxon>Chordata</taxon>
        <taxon>Craniata</taxon>
        <taxon>Vertebrata</taxon>
        <taxon>Euteleostomi</taxon>
        <taxon>Actinopterygii</taxon>
        <taxon>Neopterygii</taxon>
        <taxon>Teleostei</taxon>
        <taxon>Anguilliformes</taxon>
        <taxon>Anguillidae</taxon>
        <taxon>Anguilla</taxon>
    </lineage>
</organism>
<reference evidence="1" key="2">
    <citation type="journal article" date="2015" name="Fish Shellfish Immunol.">
        <title>Early steps in the European eel (Anguilla anguilla)-Vibrio vulnificus interaction in the gills: Role of the RtxA13 toxin.</title>
        <authorList>
            <person name="Callol A."/>
            <person name="Pajuelo D."/>
            <person name="Ebbesson L."/>
            <person name="Teles M."/>
            <person name="MacKenzie S."/>
            <person name="Amaro C."/>
        </authorList>
    </citation>
    <scope>NUCLEOTIDE SEQUENCE</scope>
</reference>
<name>A0A0E9UZE8_ANGAN</name>